<dbReference type="Proteomes" id="UP000050515">
    <property type="component" value="Unassembled WGS sequence"/>
</dbReference>
<dbReference type="SUPFAM" id="SSF56801">
    <property type="entry name" value="Acetyl-CoA synthetase-like"/>
    <property type="match status" value="1"/>
</dbReference>
<dbReference type="PATRIC" id="fig|507754.4.peg.412"/>
<dbReference type="Gene3D" id="3.40.50.12780">
    <property type="entry name" value="N-terminal domain of ligase-like"/>
    <property type="match status" value="1"/>
</dbReference>
<dbReference type="AlphaFoldDB" id="A0A0P9CL28"/>
<evidence type="ECO:0000313" key="2">
    <source>
        <dbReference type="EMBL" id="KPV46123.1"/>
    </source>
</evidence>
<dbReference type="RefSeq" id="WP_054964373.1">
    <property type="nucleotide sequence ID" value="NZ_JBBYJF010000001.1"/>
</dbReference>
<organism evidence="2 3">
    <name type="scientific">Acidiplasma aeolicum</name>
    <dbReference type="NCBI Taxonomy" id="507754"/>
    <lineage>
        <taxon>Archaea</taxon>
        <taxon>Methanobacteriati</taxon>
        <taxon>Thermoplasmatota</taxon>
        <taxon>Thermoplasmata</taxon>
        <taxon>Thermoplasmatales</taxon>
        <taxon>Ferroplasmaceae</taxon>
        <taxon>Acidiplasma</taxon>
    </lineage>
</organism>
<name>A0A0P9CL28_9ARCH</name>
<evidence type="ECO:0000313" key="3">
    <source>
        <dbReference type="Proteomes" id="UP000050515"/>
    </source>
</evidence>
<feature type="domain" description="AMP-dependent synthetase/ligase" evidence="1">
    <location>
        <begin position="20"/>
        <end position="125"/>
    </location>
</feature>
<proteinExistence type="predicted"/>
<dbReference type="InterPro" id="IPR000873">
    <property type="entry name" value="AMP-dep_synth/lig_dom"/>
</dbReference>
<dbReference type="InterPro" id="IPR042099">
    <property type="entry name" value="ANL_N_sf"/>
</dbReference>
<sequence length="391" mass="45014">MLNFLKGPLKVPEISICELFERNAGVNKSQPFMIFRGKFITYFKFSKYINSMAYELKAHGAYQNIVAVAIENPPEFLISVLAAMKAGNSVMIFNEDNLNNEELFYSTVNKMNIKTVIICSKYIKKIKIHDDLTYIVSDAGYFLTTGKSLINSLKSRNRIKYVKNILSLGDFIYSDNSINEYANNPNVKVIFTDGENIFAFDDNDITSETIIINYWMPKIDRRPYFYSTMPVNTPLGFLYGIMIPLSFSGTSLYGDLKLLKKIDVDFLILDGIDSINNMGMASYLDDIRYFISPNYDEKLYEKILKEFKKGLISGYSSNLLLTTHLNPFTDIRPGSMGMILNNINYKIDDDHIMYINSPMAAGIFNGKEFIKQEWYSTYRMVKIIDDYFYPL</sequence>
<accession>A0A0P9CL28</accession>
<protein>
    <recommendedName>
        <fullName evidence="1">AMP-dependent synthetase/ligase domain-containing protein</fullName>
    </recommendedName>
</protein>
<gene>
    <name evidence="2" type="ORF">SE19_06930</name>
</gene>
<dbReference type="Pfam" id="PF00501">
    <property type="entry name" value="AMP-binding"/>
    <property type="match status" value="1"/>
</dbReference>
<evidence type="ECO:0000259" key="1">
    <source>
        <dbReference type="Pfam" id="PF00501"/>
    </source>
</evidence>
<reference evidence="2 3" key="1">
    <citation type="submission" date="2015-09" db="EMBL/GenBank/DDBJ databases">
        <title>Draft genome sequence of Acidiplasma aeolicum DSM 18409.</title>
        <authorList>
            <person name="Hemp J."/>
        </authorList>
    </citation>
    <scope>NUCLEOTIDE SEQUENCE [LARGE SCALE GENOMIC DNA]</scope>
    <source>
        <strain evidence="2 3">V</strain>
    </source>
</reference>
<comment type="caution">
    <text evidence="2">The sequence shown here is derived from an EMBL/GenBank/DDBJ whole genome shotgun (WGS) entry which is preliminary data.</text>
</comment>
<dbReference type="EMBL" id="LJCQ01000296">
    <property type="protein sequence ID" value="KPV46123.1"/>
    <property type="molecule type" value="Genomic_DNA"/>
</dbReference>